<dbReference type="PROSITE" id="PS50112">
    <property type="entry name" value="PAS"/>
    <property type="match status" value="1"/>
</dbReference>
<dbReference type="CDD" id="cd00130">
    <property type="entry name" value="PAS"/>
    <property type="match status" value="3"/>
</dbReference>
<dbReference type="PROSITE" id="PS50887">
    <property type="entry name" value="GGDEF"/>
    <property type="match status" value="1"/>
</dbReference>
<dbReference type="PANTHER" id="PTHR44757">
    <property type="entry name" value="DIGUANYLATE CYCLASE DGCP"/>
    <property type="match status" value="1"/>
</dbReference>
<gene>
    <name evidence="5" type="ORF">DNK49_19445</name>
</gene>
<evidence type="ECO:0000259" key="3">
    <source>
        <dbReference type="PROSITE" id="PS50113"/>
    </source>
</evidence>
<proteinExistence type="predicted"/>
<dbReference type="SMART" id="SM00267">
    <property type="entry name" value="GGDEF"/>
    <property type="match status" value="1"/>
</dbReference>
<feature type="domain" description="PAS" evidence="2">
    <location>
        <begin position="338"/>
        <end position="410"/>
    </location>
</feature>
<dbReference type="AlphaFoldDB" id="A0A323URE4"/>
<dbReference type="SMART" id="SM00086">
    <property type="entry name" value="PAC"/>
    <property type="match status" value="5"/>
</dbReference>
<dbReference type="Gene3D" id="3.30.450.20">
    <property type="entry name" value="PAS domain"/>
    <property type="match status" value="7"/>
</dbReference>
<dbReference type="SUPFAM" id="SSF55785">
    <property type="entry name" value="PYP-like sensor domain (PAS domain)"/>
    <property type="match status" value="5"/>
</dbReference>
<evidence type="ECO:0000313" key="6">
    <source>
        <dbReference type="Proteomes" id="UP000248259"/>
    </source>
</evidence>
<dbReference type="InterPro" id="IPR000700">
    <property type="entry name" value="PAS-assoc_C"/>
</dbReference>
<dbReference type="NCBIfam" id="TIGR00254">
    <property type="entry name" value="GGDEF"/>
    <property type="match status" value="1"/>
</dbReference>
<dbReference type="GO" id="GO:0003824">
    <property type="term" value="F:catalytic activity"/>
    <property type="evidence" value="ECO:0007669"/>
    <property type="project" value="UniProtKB-ARBA"/>
</dbReference>
<name>A0A323URE4_9RHOO</name>
<dbReference type="PANTHER" id="PTHR44757:SF2">
    <property type="entry name" value="BIOFILM ARCHITECTURE MAINTENANCE PROTEIN MBAA"/>
    <property type="match status" value="1"/>
</dbReference>
<feature type="transmembrane region" description="Helical" evidence="1">
    <location>
        <begin position="20"/>
        <end position="41"/>
    </location>
</feature>
<keyword evidence="6" id="KW-1185">Reference proteome</keyword>
<dbReference type="Proteomes" id="UP000248259">
    <property type="component" value="Unassembled WGS sequence"/>
</dbReference>
<dbReference type="InterPro" id="IPR029787">
    <property type="entry name" value="Nucleotide_cyclase"/>
</dbReference>
<dbReference type="RefSeq" id="WP_110528605.1">
    <property type="nucleotide sequence ID" value="NZ_QKOE01000020.1"/>
</dbReference>
<dbReference type="FunFam" id="3.30.70.270:FF:000001">
    <property type="entry name" value="Diguanylate cyclase domain protein"/>
    <property type="match status" value="1"/>
</dbReference>
<dbReference type="Pfam" id="PF13188">
    <property type="entry name" value="PAS_8"/>
    <property type="match status" value="1"/>
</dbReference>
<dbReference type="Pfam" id="PF08448">
    <property type="entry name" value="PAS_4"/>
    <property type="match status" value="1"/>
</dbReference>
<dbReference type="InterPro" id="IPR043128">
    <property type="entry name" value="Rev_trsase/Diguanyl_cyclase"/>
</dbReference>
<dbReference type="InterPro" id="IPR000160">
    <property type="entry name" value="GGDEF_dom"/>
</dbReference>
<dbReference type="Pfam" id="PF08447">
    <property type="entry name" value="PAS_3"/>
    <property type="match status" value="3"/>
</dbReference>
<reference evidence="5 6" key="1">
    <citation type="submission" date="2018-06" db="EMBL/GenBank/DDBJ databases">
        <title>Azoarcus communis strain SWub3 genome.</title>
        <authorList>
            <person name="Zorraquino Salvo V."/>
            <person name="Toubiana D."/>
            <person name="Blumwald E."/>
        </authorList>
    </citation>
    <scope>NUCLEOTIDE SEQUENCE [LARGE SCALE GENOMIC DNA]</scope>
    <source>
        <strain evidence="5 6">SWub3</strain>
    </source>
</reference>
<accession>A0A323URE4</accession>
<dbReference type="CDD" id="cd12915">
    <property type="entry name" value="PDC2_DGC_like"/>
    <property type="match status" value="1"/>
</dbReference>
<evidence type="ECO:0000313" key="5">
    <source>
        <dbReference type="EMBL" id="PZA14887.1"/>
    </source>
</evidence>
<dbReference type="CDD" id="cd01949">
    <property type="entry name" value="GGDEF"/>
    <property type="match status" value="1"/>
</dbReference>
<dbReference type="NCBIfam" id="TIGR00229">
    <property type="entry name" value="sensory_box"/>
    <property type="match status" value="4"/>
</dbReference>
<evidence type="ECO:0008006" key="7">
    <source>
        <dbReference type="Google" id="ProtNLM"/>
    </source>
</evidence>
<keyword evidence="1" id="KW-0472">Membrane</keyword>
<dbReference type="InterPro" id="IPR000014">
    <property type="entry name" value="PAS"/>
</dbReference>
<keyword evidence="1" id="KW-0812">Transmembrane</keyword>
<dbReference type="SMART" id="SM00091">
    <property type="entry name" value="PAS"/>
    <property type="match status" value="4"/>
</dbReference>
<evidence type="ECO:0000259" key="2">
    <source>
        <dbReference type="PROSITE" id="PS50112"/>
    </source>
</evidence>
<comment type="caution">
    <text evidence="5">The sequence shown here is derived from an EMBL/GenBank/DDBJ whole genome shotgun (WGS) entry which is preliminary data.</text>
</comment>
<dbReference type="PROSITE" id="PS50113">
    <property type="entry name" value="PAC"/>
    <property type="match status" value="1"/>
</dbReference>
<dbReference type="SUPFAM" id="SSF55073">
    <property type="entry name" value="Nucleotide cyclase"/>
    <property type="match status" value="1"/>
</dbReference>
<dbReference type="InterPro" id="IPR013655">
    <property type="entry name" value="PAS_fold_3"/>
</dbReference>
<feature type="domain" description="PAC" evidence="3">
    <location>
        <begin position="414"/>
        <end position="467"/>
    </location>
</feature>
<evidence type="ECO:0000256" key="1">
    <source>
        <dbReference type="SAM" id="Phobius"/>
    </source>
</evidence>
<evidence type="ECO:0000259" key="4">
    <source>
        <dbReference type="PROSITE" id="PS50887"/>
    </source>
</evidence>
<dbReference type="EMBL" id="QKOE01000020">
    <property type="protein sequence ID" value="PZA14887.1"/>
    <property type="molecule type" value="Genomic_DNA"/>
</dbReference>
<protein>
    <recommendedName>
        <fullName evidence="7">Sensor domain-containing diguanylate cyclase</fullName>
    </recommendedName>
</protein>
<dbReference type="OrthoDB" id="9813903at2"/>
<keyword evidence="1" id="KW-1133">Transmembrane helix</keyword>
<feature type="transmembrane region" description="Helical" evidence="1">
    <location>
        <begin position="308"/>
        <end position="326"/>
    </location>
</feature>
<dbReference type="InterPro" id="IPR013656">
    <property type="entry name" value="PAS_4"/>
</dbReference>
<dbReference type="Pfam" id="PF00990">
    <property type="entry name" value="GGDEF"/>
    <property type="match status" value="1"/>
</dbReference>
<feature type="domain" description="GGDEF" evidence="4">
    <location>
        <begin position="1006"/>
        <end position="1137"/>
    </location>
</feature>
<dbReference type="Gene3D" id="3.30.70.270">
    <property type="match status" value="1"/>
</dbReference>
<dbReference type="CDD" id="cd12914">
    <property type="entry name" value="PDC1_DGC_like"/>
    <property type="match status" value="1"/>
</dbReference>
<dbReference type="InterPro" id="IPR035965">
    <property type="entry name" value="PAS-like_dom_sf"/>
</dbReference>
<dbReference type="InterPro" id="IPR001610">
    <property type="entry name" value="PAC"/>
</dbReference>
<dbReference type="InterPro" id="IPR052155">
    <property type="entry name" value="Biofilm_reg_signaling"/>
</dbReference>
<sequence length="1137" mass="126251">MGGASSAAEPAGAGRTKRPWLIRLALGWLLLVCALGGYWVLLHQSHREQLVLAEDQARLRATQTAEALTMQVGALIGGVDYMARHLSELGLKVSPQDFRRAAEVVEAALPAGALLQVSVVDGQGQVVFSSLEPDEGRPAEPLSIADRDHFKVHFAAAEPSLYISHPIKGRLSGRWSIQFSRPILSRGKVSGVIVLSLSPDYIARSLHRVFPDAGDVVALLRDDGHYLARTHRGDEVLGQRVDAAGLERLRIGSQSGAMTRTLGPDPVERYYTALRVPSYPVVVVLGLSRAAAIASVDASMRGGIQRNLIGSALLILAAACISWLYLRGFRQGQLLRDSRERLALAMQGADLGSWDWNVPSGRVRFNTRWAQMIGYDLSEVAPDVSSWETLVHPDDMPAIQAALDAHFRGETAYYETEHRMRHRDGHWVWVLDRGRVMSRDDQGRPLRMVGTHLDISVRKEAEAIQLAWQQRLSKLVAHVPGMVYQYLLRPDGTSCFPYVSPGVTEVYRSDAASLAVSAEPVFALIHAEDIVRVTFSIQQSAERLETWRCDYRVCYGEGEVRWLSGEANPERLEDGSTLWHGYLHDVTAERLAAEALARSEERLRLTVGAVKDGLWEWDMRTGALHWDARCYEMLGHVDGGIPMSFERWTELLHPADRERTLAGLHEQITLHPERVAHDDFRMRTAEGAWLWVEGRGSLVDWEDGRPTRMIGTYTDISTRVAEARLRRALLDQSAAAIVLTSRERRIQELNGRAAELFALPGQSLVGADLRGVHVDEHYYEAFADHYPDLRETGRLRIEYPLRDVHGQVRWFDIDGTLLDPDQPEGDVIWTLVDITERYFAEQQLAAERVRLTTLLQRFPGGVLMVDAGNCITLANQTLCDLLGLDVRADSLVGRTPDELASRAGAVSLDWLRSPSSGQETGAEMRCSIEVSVGEARTLEIDRVPIERAQENLGHVWLVRDISERKQRERILARLATTDALTGLPNRRTFMTGLECMSAGAGEDPSRPGTLLMLDIDHFKRVNDRYGHPVGDRVLQHVAELIRASLREDDLAARLGGEEFAVLLPRTSIDRARGLAERLRAAIASTPAQTDEGAITVRVSIGLSEVDGCAAKLALRRADEALYIAKGSGRDRVKVWAG</sequence>
<organism evidence="5 6">
    <name type="scientific">Parazoarcus communis SWub3 = DSM 12120</name>
    <dbReference type="NCBI Taxonomy" id="1121029"/>
    <lineage>
        <taxon>Bacteria</taxon>
        <taxon>Pseudomonadati</taxon>
        <taxon>Pseudomonadota</taxon>
        <taxon>Betaproteobacteria</taxon>
        <taxon>Rhodocyclales</taxon>
        <taxon>Zoogloeaceae</taxon>
        <taxon>Parazoarcus</taxon>
    </lineage>
</organism>